<dbReference type="InterPro" id="IPR044068">
    <property type="entry name" value="CB"/>
</dbReference>
<evidence type="ECO:0000256" key="4">
    <source>
        <dbReference type="ARBA" id="ARBA00023172"/>
    </source>
</evidence>
<organism evidence="8 9">
    <name type="scientific">Paraglaciecola hydrolytica</name>
    <dbReference type="NCBI Taxonomy" id="1799789"/>
    <lineage>
        <taxon>Bacteria</taxon>
        <taxon>Pseudomonadati</taxon>
        <taxon>Pseudomonadota</taxon>
        <taxon>Gammaproteobacteria</taxon>
        <taxon>Alteromonadales</taxon>
        <taxon>Alteromonadaceae</taxon>
        <taxon>Paraglaciecola</taxon>
    </lineage>
</organism>
<dbReference type="InterPro" id="IPR050090">
    <property type="entry name" value="Tyrosine_recombinase_XerCD"/>
</dbReference>
<dbReference type="InterPro" id="IPR013762">
    <property type="entry name" value="Integrase-like_cat_sf"/>
</dbReference>
<dbReference type="InterPro" id="IPR010998">
    <property type="entry name" value="Integrase_recombinase_N"/>
</dbReference>
<proteinExistence type="inferred from homology"/>
<gene>
    <name evidence="8" type="ORF">AX660_17835</name>
</gene>
<name>A0A135ZZD2_9ALTE</name>
<feature type="domain" description="Core-binding (CB)" evidence="7">
    <location>
        <begin position="2"/>
        <end position="83"/>
    </location>
</feature>
<dbReference type="PANTHER" id="PTHR30349:SF64">
    <property type="entry name" value="PROPHAGE INTEGRASE INTD-RELATED"/>
    <property type="match status" value="1"/>
</dbReference>
<evidence type="ECO:0000256" key="5">
    <source>
        <dbReference type="PROSITE-ProRule" id="PRU01248"/>
    </source>
</evidence>
<dbReference type="Gene3D" id="1.10.150.130">
    <property type="match status" value="1"/>
</dbReference>
<keyword evidence="3 5" id="KW-0238">DNA-binding</keyword>
<dbReference type="GO" id="GO:0006310">
    <property type="term" value="P:DNA recombination"/>
    <property type="evidence" value="ECO:0007669"/>
    <property type="project" value="UniProtKB-KW"/>
</dbReference>
<dbReference type="EMBL" id="LSNE01000007">
    <property type="protein sequence ID" value="KXI28240.1"/>
    <property type="molecule type" value="Genomic_DNA"/>
</dbReference>
<dbReference type="Gene3D" id="1.10.443.10">
    <property type="entry name" value="Intergrase catalytic core"/>
    <property type="match status" value="1"/>
</dbReference>
<protein>
    <submittedName>
        <fullName evidence="8">Integrase</fullName>
    </submittedName>
</protein>
<accession>A0A135ZZD2</accession>
<keyword evidence="2" id="KW-0229">DNA integration</keyword>
<evidence type="ECO:0000259" key="7">
    <source>
        <dbReference type="PROSITE" id="PS51900"/>
    </source>
</evidence>
<dbReference type="PROSITE" id="PS51900">
    <property type="entry name" value="CB"/>
    <property type="match status" value="1"/>
</dbReference>
<dbReference type="PROSITE" id="PS51898">
    <property type="entry name" value="TYR_RECOMBINASE"/>
    <property type="match status" value="1"/>
</dbReference>
<dbReference type="AlphaFoldDB" id="A0A135ZZD2"/>
<dbReference type="InterPro" id="IPR004107">
    <property type="entry name" value="Integrase_SAM-like_N"/>
</dbReference>
<dbReference type="OrthoDB" id="9801717at2"/>
<reference evidence="9" key="1">
    <citation type="submission" date="2016-02" db="EMBL/GenBank/DDBJ databases">
        <authorList>
            <person name="Schultz-Johansen M."/>
            <person name="Glaring M.A."/>
            <person name="Bech P.K."/>
            <person name="Stougaard P."/>
        </authorList>
    </citation>
    <scope>NUCLEOTIDE SEQUENCE [LARGE SCALE GENOMIC DNA]</scope>
    <source>
        <strain evidence="9">S66</strain>
    </source>
</reference>
<evidence type="ECO:0000259" key="6">
    <source>
        <dbReference type="PROSITE" id="PS51898"/>
    </source>
</evidence>
<comment type="caution">
    <text evidence="8">The sequence shown here is derived from an EMBL/GenBank/DDBJ whole genome shotgun (WGS) entry which is preliminary data.</text>
</comment>
<evidence type="ECO:0000256" key="3">
    <source>
        <dbReference type="ARBA" id="ARBA00023125"/>
    </source>
</evidence>
<evidence type="ECO:0000256" key="2">
    <source>
        <dbReference type="ARBA" id="ARBA00022908"/>
    </source>
</evidence>
<keyword evidence="4" id="KW-0233">DNA recombination</keyword>
<evidence type="ECO:0000313" key="8">
    <source>
        <dbReference type="EMBL" id="KXI28240.1"/>
    </source>
</evidence>
<evidence type="ECO:0000313" key="9">
    <source>
        <dbReference type="Proteomes" id="UP000070299"/>
    </source>
</evidence>
<dbReference type="InterPro" id="IPR002104">
    <property type="entry name" value="Integrase_catalytic"/>
</dbReference>
<feature type="domain" description="Tyr recombinase" evidence="6">
    <location>
        <begin position="104"/>
        <end position="283"/>
    </location>
</feature>
<dbReference type="PANTHER" id="PTHR30349">
    <property type="entry name" value="PHAGE INTEGRASE-RELATED"/>
    <property type="match status" value="1"/>
</dbReference>
<dbReference type="GO" id="GO:0003677">
    <property type="term" value="F:DNA binding"/>
    <property type="evidence" value="ECO:0007669"/>
    <property type="project" value="UniProtKB-UniRule"/>
</dbReference>
<dbReference type="Pfam" id="PF00589">
    <property type="entry name" value="Phage_integrase"/>
    <property type="match status" value="1"/>
</dbReference>
<dbReference type="SUPFAM" id="SSF56349">
    <property type="entry name" value="DNA breaking-rejoining enzymes"/>
    <property type="match status" value="1"/>
</dbReference>
<comment type="similarity">
    <text evidence="1">Belongs to the 'phage' integrase family.</text>
</comment>
<evidence type="ECO:0000256" key="1">
    <source>
        <dbReference type="ARBA" id="ARBA00008857"/>
    </source>
</evidence>
<keyword evidence="9" id="KW-1185">Reference proteome</keyword>
<dbReference type="RefSeq" id="WP_068378345.1">
    <property type="nucleotide sequence ID" value="NZ_LSNE01000007.1"/>
</dbReference>
<dbReference type="Proteomes" id="UP000070299">
    <property type="component" value="Unassembled WGS sequence"/>
</dbReference>
<sequence length="292" mass="32566">MTQFTEAVSPLRQRMIDDMNMRRLSPKTQIGYIRAVTKLAAYLKHSPANATAEELRQFQIALAEQGTSNITINATLSGLQFLYCKTLNRPDVISKLSTVPTPRKLPQVLSVEEVKRLIAAAHNLKYRTALSVAYGAGLRVSEVVALKVTDVDSKRMVLRIEQGKGNKDRLAMLSPVLLGYLRDWWHYAHAQQLMLNGGWLFPGQQAINPISTRQLSRACKAAAHDADIDKRVSMHTLRHSFATHLLEAKVDIRVIQTLLGHSKLETTALYAQVATKLLHEVVSPLDALTLTQ</sequence>
<dbReference type="GO" id="GO:0015074">
    <property type="term" value="P:DNA integration"/>
    <property type="evidence" value="ECO:0007669"/>
    <property type="project" value="UniProtKB-KW"/>
</dbReference>
<dbReference type="Pfam" id="PF13495">
    <property type="entry name" value="Phage_int_SAM_4"/>
    <property type="match status" value="1"/>
</dbReference>
<dbReference type="STRING" id="1799789.AX660_17835"/>
<dbReference type="InterPro" id="IPR011010">
    <property type="entry name" value="DNA_brk_join_enz"/>
</dbReference>